<dbReference type="PANTHER" id="PTHR30332:SF17">
    <property type="entry name" value="TYPE IV PILIATION SYSTEM PROTEIN DR_0774-RELATED"/>
    <property type="match status" value="1"/>
</dbReference>
<organism evidence="6 7">
    <name type="scientific">Allorhodopirellula solitaria</name>
    <dbReference type="NCBI Taxonomy" id="2527987"/>
    <lineage>
        <taxon>Bacteria</taxon>
        <taxon>Pseudomonadati</taxon>
        <taxon>Planctomycetota</taxon>
        <taxon>Planctomycetia</taxon>
        <taxon>Pirellulales</taxon>
        <taxon>Pirellulaceae</taxon>
        <taxon>Allorhodopirellula</taxon>
    </lineage>
</organism>
<dbReference type="PRINTS" id="PR01032">
    <property type="entry name" value="PHAGEIV"/>
</dbReference>
<dbReference type="GO" id="GO:0015627">
    <property type="term" value="C:type II protein secretion system complex"/>
    <property type="evidence" value="ECO:0007669"/>
    <property type="project" value="TreeGrafter"/>
</dbReference>
<dbReference type="AlphaFoldDB" id="A0A5C5YET1"/>
<comment type="caution">
    <text evidence="6">The sequence shown here is derived from an EMBL/GenBank/DDBJ whole genome shotgun (WGS) entry which is preliminary data.</text>
</comment>
<evidence type="ECO:0000313" key="6">
    <source>
        <dbReference type="EMBL" id="TWT73343.1"/>
    </source>
</evidence>
<dbReference type="PANTHER" id="PTHR30332">
    <property type="entry name" value="PROBABLE GENERAL SECRETION PATHWAY PROTEIN D"/>
    <property type="match status" value="1"/>
</dbReference>
<protein>
    <submittedName>
        <fullName evidence="6">Type II secretion system protein D</fullName>
    </submittedName>
</protein>
<feature type="region of interest" description="Disordered" evidence="2">
    <location>
        <begin position="34"/>
        <end position="58"/>
    </location>
</feature>
<keyword evidence="3" id="KW-0732">Signal</keyword>
<comment type="similarity">
    <text evidence="1">Belongs to the bacterial secretin family.</text>
</comment>
<accession>A0A5C5YET1</accession>
<dbReference type="InterPro" id="IPR050810">
    <property type="entry name" value="Bact_Secretion_Sys_Channel"/>
</dbReference>
<sequence length="623" mass="66881" precursor="true">MSFCAATWQAIASRHAAILSLLIALVSTDVRAQEPGDGLLPPQPTVGQNPGVGPQTSDDAVNRLQVALPPELILPPPSETAKRREQRFVEAEINPEIPLSLIVGRPKILRLADTPTRIYLPDDDTIRADTIDPQSGRELAVTGLKPGTSTLMLWFADASDPSGESVVSYLVRVYEDPALKRPLNEVERELNIKFPDSLVELSDVNGRLMVAGQARDPIEMAQILQVLISARGVSAGVRRVSAVKTVGNTVDFTSDETLDLQAQEAENRSLVDPVALAQAGIINLMRVPGEQQVMLRVTVAEVNRTAARSIGLNFTAIQNSNIFSNTTGTVAGNISAILDGGDLSLRIEALRRLSLSRTLAEPNLVAINGQPANFQAGGQFPIPVISSGGVGTNLQGVQFVPFGVQLRFIPIIQDRNVIRLQINADISTRDESLGTSIGGAGGGTSVPGLNSRNFSSTVELRSGQTLAVAGLLQTNFGASSERVPWFGDLPIVGPLTGANRTSASEQELVILVTPELVAPVDSCTTPTLPGSDVFEPTDVEFFLSNRLESRRSRDFRSPVRTDYHKQRRPDLCCPDRFIIGSSGPTDRCCNQLTPNPHQPIAPIEAPLPGVYSPTIEYADEVTQ</sequence>
<evidence type="ECO:0000256" key="2">
    <source>
        <dbReference type="SAM" id="MobiDB-lite"/>
    </source>
</evidence>
<proteinExistence type="inferred from homology"/>
<evidence type="ECO:0000256" key="3">
    <source>
        <dbReference type="SAM" id="SignalP"/>
    </source>
</evidence>
<dbReference type="Pfam" id="PF13629">
    <property type="entry name" value="T2SS-T3SS_pil_N"/>
    <property type="match status" value="1"/>
</dbReference>
<feature type="chain" id="PRO_5022858189" evidence="3">
    <location>
        <begin position="33"/>
        <end position="623"/>
    </location>
</feature>
<reference evidence="6 7" key="1">
    <citation type="submission" date="2019-02" db="EMBL/GenBank/DDBJ databases">
        <title>Deep-cultivation of Planctomycetes and their phenomic and genomic characterization uncovers novel biology.</title>
        <authorList>
            <person name="Wiegand S."/>
            <person name="Jogler M."/>
            <person name="Boedeker C."/>
            <person name="Pinto D."/>
            <person name="Vollmers J."/>
            <person name="Rivas-Marin E."/>
            <person name="Kohn T."/>
            <person name="Peeters S.H."/>
            <person name="Heuer A."/>
            <person name="Rast P."/>
            <person name="Oberbeckmann S."/>
            <person name="Bunk B."/>
            <person name="Jeske O."/>
            <person name="Meyerdierks A."/>
            <person name="Storesund J.E."/>
            <person name="Kallscheuer N."/>
            <person name="Luecker S."/>
            <person name="Lage O.M."/>
            <person name="Pohl T."/>
            <person name="Merkel B.J."/>
            <person name="Hornburger P."/>
            <person name="Mueller R.-W."/>
            <person name="Bruemmer F."/>
            <person name="Labrenz M."/>
            <person name="Spormann A.M."/>
            <person name="Op Den Camp H."/>
            <person name="Overmann J."/>
            <person name="Amann R."/>
            <person name="Jetten M.S.M."/>
            <person name="Mascher T."/>
            <person name="Medema M.H."/>
            <person name="Devos D.P."/>
            <person name="Kaster A.-K."/>
            <person name="Ovreas L."/>
            <person name="Rohde M."/>
            <person name="Galperin M.Y."/>
            <person name="Jogler C."/>
        </authorList>
    </citation>
    <scope>NUCLEOTIDE SEQUENCE [LARGE SCALE GENOMIC DNA]</scope>
    <source>
        <strain evidence="6 7">CA85</strain>
    </source>
</reference>
<gene>
    <name evidence="6" type="primary">pulD</name>
    <name evidence="6" type="ORF">CA85_18120</name>
</gene>
<dbReference type="InterPro" id="IPR004846">
    <property type="entry name" value="T2SS/T3SS_dom"/>
</dbReference>
<evidence type="ECO:0000313" key="7">
    <source>
        <dbReference type="Proteomes" id="UP000318053"/>
    </source>
</evidence>
<dbReference type="RefSeq" id="WP_146390873.1">
    <property type="nucleotide sequence ID" value="NZ_SJPK01000003.1"/>
</dbReference>
<feature type="domain" description="Pilus formation protein N-terminal" evidence="5">
    <location>
        <begin position="99"/>
        <end position="173"/>
    </location>
</feature>
<feature type="signal peptide" evidence="3">
    <location>
        <begin position="1"/>
        <end position="32"/>
    </location>
</feature>
<feature type="domain" description="Type II/III secretion system secretin-like" evidence="4">
    <location>
        <begin position="350"/>
        <end position="517"/>
    </location>
</feature>
<keyword evidence="7" id="KW-1185">Reference proteome</keyword>
<name>A0A5C5YET1_9BACT</name>
<dbReference type="OrthoDB" id="9775455at2"/>
<evidence type="ECO:0000259" key="5">
    <source>
        <dbReference type="Pfam" id="PF13629"/>
    </source>
</evidence>
<evidence type="ECO:0000256" key="1">
    <source>
        <dbReference type="RuleBase" id="RU004003"/>
    </source>
</evidence>
<dbReference type="Pfam" id="PF00263">
    <property type="entry name" value="Secretin"/>
    <property type="match status" value="1"/>
</dbReference>
<evidence type="ECO:0000259" key="4">
    <source>
        <dbReference type="Pfam" id="PF00263"/>
    </source>
</evidence>
<dbReference type="InterPro" id="IPR032789">
    <property type="entry name" value="T2SS-T3SS_pil_N"/>
</dbReference>
<dbReference type="EMBL" id="SJPK01000003">
    <property type="protein sequence ID" value="TWT73343.1"/>
    <property type="molecule type" value="Genomic_DNA"/>
</dbReference>
<dbReference type="InterPro" id="IPR001775">
    <property type="entry name" value="GspD/PilQ"/>
</dbReference>
<dbReference type="GO" id="GO:0009306">
    <property type="term" value="P:protein secretion"/>
    <property type="evidence" value="ECO:0007669"/>
    <property type="project" value="InterPro"/>
</dbReference>
<dbReference type="PRINTS" id="PR00811">
    <property type="entry name" value="BCTERIALGSPD"/>
</dbReference>
<dbReference type="Proteomes" id="UP000318053">
    <property type="component" value="Unassembled WGS sequence"/>
</dbReference>